<dbReference type="InterPro" id="IPR052158">
    <property type="entry name" value="INH-QAR"/>
</dbReference>
<dbReference type="Gene3D" id="3.40.50.880">
    <property type="match status" value="1"/>
</dbReference>
<dbReference type="PROSITE" id="PS00041">
    <property type="entry name" value="HTH_ARAC_FAMILY_1"/>
    <property type="match status" value="1"/>
</dbReference>
<evidence type="ECO:0000256" key="2">
    <source>
        <dbReference type="ARBA" id="ARBA00023125"/>
    </source>
</evidence>
<sequence>MSPPQQEPGPQPILGGPTRRRRVGIFLFDQVKTLDFVGPAEVFTEANQRVDGYDVRFFSHDGQDVVTSMGLRVGVDAAAADSGPLDLVIVPGSESAPQVYRPEEVQRAVRLLAARAERVASICSGAFALAVTGLLDGKSATTHWKFTGALATAYPSIDVRPDSIFVRDGDTYSSAGVAAGIDLALAIVEEDHGADVARSIAQLLLVYMRRSGGQSQFSASVRAKPARTSIAKAVADYIHGDPTRAGSLADIAAHANVGVRHLNRVIRDELGMTPIQYVGSLRLDVALGMLEAGDTVGQVAAAAGYASPIAFRRAFAARYNTTPSEYQRRFRTTGVGVVEASLKTRSPLADPIDGAVSPR</sequence>
<dbReference type="GO" id="GO:0003677">
    <property type="term" value="F:DNA binding"/>
    <property type="evidence" value="ECO:0007669"/>
    <property type="project" value="UniProtKB-KW"/>
</dbReference>
<reference evidence="5 6" key="1">
    <citation type="submission" date="2017-02" db="EMBL/GenBank/DDBJ databases">
        <authorList>
            <person name="Varghese N."/>
            <person name="Submissions S."/>
        </authorList>
    </citation>
    <scope>NUCLEOTIDE SEQUENCE [LARGE SCALE GENOMIC DNA]</scope>
    <source>
        <strain evidence="5 6">VKM Ac-1787</strain>
    </source>
</reference>
<protein>
    <submittedName>
        <fullName evidence="5">Transcriptional regulator GlxA family, contains an amidase domain and an AraC-type DNA-binding HTH domain</fullName>
    </submittedName>
</protein>
<dbReference type="PANTHER" id="PTHR43130:SF3">
    <property type="entry name" value="HTH-TYPE TRANSCRIPTIONAL REGULATOR RV1931C"/>
    <property type="match status" value="1"/>
</dbReference>
<evidence type="ECO:0000313" key="5">
    <source>
        <dbReference type="EMBL" id="SKC35734.1"/>
    </source>
</evidence>
<keyword evidence="3" id="KW-0804">Transcription</keyword>
<dbReference type="SUPFAM" id="SSF52317">
    <property type="entry name" value="Class I glutamine amidotransferase-like"/>
    <property type="match status" value="1"/>
</dbReference>
<dbReference type="Gene3D" id="1.10.10.60">
    <property type="entry name" value="Homeodomain-like"/>
    <property type="match status" value="1"/>
</dbReference>
<dbReference type="InterPro" id="IPR018062">
    <property type="entry name" value="HTH_AraC-typ_CS"/>
</dbReference>
<dbReference type="Proteomes" id="UP000190827">
    <property type="component" value="Unassembled WGS sequence"/>
</dbReference>
<dbReference type="Pfam" id="PF12833">
    <property type="entry name" value="HTH_18"/>
    <property type="match status" value="1"/>
</dbReference>
<name>A0ABY1LIZ9_9MICO</name>
<organism evidence="5 6">
    <name type="scientific">Plantibacter cousiniae</name>
    <name type="common">nom. nud.</name>
    <dbReference type="NCBI Taxonomy" id="199709"/>
    <lineage>
        <taxon>Bacteria</taxon>
        <taxon>Bacillati</taxon>
        <taxon>Actinomycetota</taxon>
        <taxon>Actinomycetes</taxon>
        <taxon>Micrococcales</taxon>
        <taxon>Microbacteriaceae</taxon>
        <taxon>Plantibacter</taxon>
    </lineage>
</organism>
<feature type="domain" description="HTH araC/xylS-type" evidence="4">
    <location>
        <begin position="232"/>
        <end position="329"/>
    </location>
</feature>
<evidence type="ECO:0000256" key="3">
    <source>
        <dbReference type="ARBA" id="ARBA00023163"/>
    </source>
</evidence>
<dbReference type="SMART" id="SM00342">
    <property type="entry name" value="HTH_ARAC"/>
    <property type="match status" value="1"/>
</dbReference>
<gene>
    <name evidence="5" type="ORF">SAMN06295973_0033</name>
</gene>
<evidence type="ECO:0000259" key="4">
    <source>
        <dbReference type="PROSITE" id="PS01124"/>
    </source>
</evidence>
<keyword evidence="2 5" id="KW-0238">DNA-binding</keyword>
<dbReference type="PROSITE" id="PS01124">
    <property type="entry name" value="HTH_ARAC_FAMILY_2"/>
    <property type="match status" value="1"/>
</dbReference>
<dbReference type="Pfam" id="PF01965">
    <property type="entry name" value="DJ-1_PfpI"/>
    <property type="match status" value="1"/>
</dbReference>
<evidence type="ECO:0000313" key="6">
    <source>
        <dbReference type="Proteomes" id="UP000190827"/>
    </source>
</evidence>
<dbReference type="InterPro" id="IPR018060">
    <property type="entry name" value="HTH_AraC"/>
</dbReference>
<dbReference type="InterPro" id="IPR009057">
    <property type="entry name" value="Homeodomain-like_sf"/>
</dbReference>
<dbReference type="RefSeq" id="WP_079704190.1">
    <property type="nucleotide sequence ID" value="NZ_FUZO01000001.1"/>
</dbReference>
<dbReference type="PANTHER" id="PTHR43130">
    <property type="entry name" value="ARAC-FAMILY TRANSCRIPTIONAL REGULATOR"/>
    <property type="match status" value="1"/>
</dbReference>
<dbReference type="EMBL" id="FUZO01000001">
    <property type="protein sequence ID" value="SKC35734.1"/>
    <property type="molecule type" value="Genomic_DNA"/>
</dbReference>
<evidence type="ECO:0000256" key="1">
    <source>
        <dbReference type="ARBA" id="ARBA00023015"/>
    </source>
</evidence>
<dbReference type="SUPFAM" id="SSF46689">
    <property type="entry name" value="Homeodomain-like"/>
    <property type="match status" value="2"/>
</dbReference>
<dbReference type="InterPro" id="IPR029062">
    <property type="entry name" value="Class_I_gatase-like"/>
</dbReference>
<keyword evidence="1" id="KW-0805">Transcription regulation</keyword>
<accession>A0ABY1LIZ9</accession>
<proteinExistence type="predicted"/>
<comment type="caution">
    <text evidence="5">The sequence shown here is derived from an EMBL/GenBank/DDBJ whole genome shotgun (WGS) entry which is preliminary data.</text>
</comment>
<dbReference type="CDD" id="cd03137">
    <property type="entry name" value="GATase1_AraC_1"/>
    <property type="match status" value="1"/>
</dbReference>
<keyword evidence="6" id="KW-1185">Reference proteome</keyword>
<dbReference type="InterPro" id="IPR002818">
    <property type="entry name" value="DJ-1/PfpI"/>
</dbReference>